<gene>
    <name evidence="4" type="ORF">PSNMU_V1.4_AUG-EV-PASAV3_0122980</name>
</gene>
<name>A0A448ZT05_9STRA</name>
<feature type="region of interest" description="Disordered" evidence="1">
    <location>
        <begin position="452"/>
        <end position="487"/>
    </location>
</feature>
<evidence type="ECO:0000256" key="2">
    <source>
        <dbReference type="SAM" id="Phobius"/>
    </source>
</evidence>
<reference evidence="4 5" key="1">
    <citation type="submission" date="2019-01" db="EMBL/GenBank/DDBJ databases">
        <authorList>
            <person name="Ferrante I. M."/>
        </authorList>
    </citation>
    <scope>NUCLEOTIDE SEQUENCE [LARGE SCALE GENOMIC DNA]</scope>
    <source>
        <strain evidence="4 5">B856</strain>
    </source>
</reference>
<feature type="chain" id="PRO_5019436730" evidence="3">
    <location>
        <begin position="22"/>
        <end position="531"/>
    </location>
</feature>
<evidence type="ECO:0000313" key="4">
    <source>
        <dbReference type="EMBL" id="VEU45146.1"/>
    </source>
</evidence>
<dbReference type="Proteomes" id="UP000291116">
    <property type="component" value="Unassembled WGS sequence"/>
</dbReference>
<feature type="signal peptide" evidence="3">
    <location>
        <begin position="1"/>
        <end position="21"/>
    </location>
</feature>
<keyword evidence="3" id="KW-0732">Signal</keyword>
<proteinExistence type="predicted"/>
<accession>A0A448ZT05</accession>
<dbReference type="AlphaFoldDB" id="A0A448ZT05"/>
<keyword evidence="2" id="KW-0812">Transmembrane</keyword>
<keyword evidence="2" id="KW-0472">Membrane</keyword>
<dbReference type="OrthoDB" id="10582454at2759"/>
<protein>
    <submittedName>
        <fullName evidence="4">Uncharacterized protein</fullName>
    </submittedName>
</protein>
<evidence type="ECO:0000256" key="1">
    <source>
        <dbReference type="SAM" id="MobiDB-lite"/>
    </source>
</evidence>
<evidence type="ECO:0000256" key="3">
    <source>
        <dbReference type="SAM" id="SignalP"/>
    </source>
</evidence>
<dbReference type="EMBL" id="CAACVS010000689">
    <property type="protein sequence ID" value="VEU45146.1"/>
    <property type="molecule type" value="Genomic_DNA"/>
</dbReference>
<sequence length="531" mass="58740">MFAKLLVTALVLWINLSVSYGEDTADDNIFVGNNGNSTEDEFPIDWDYEAIIVVRWDIESPPIVEYDNLQFDIQFSVSDYIEAEKHVRYNVYKTPECGNPDDIITASDGYMETWVSEDKTPIGPGLDENVKKVVTVSNKLNSQTISQSEIYSEDSLETGTDASITYCVLFGLWNGDGPSDPDAMMINDMAVTVILSLDLGDDFKITGQNVAAKARDVEISDDRFFVEAFFCDETGKPPTLVAPKRQGSIVRVCVQPTKQAADVGFRMQSIDEFDFAQGSTSQEAISDGKESSNALTRLSCKEGAKQCFFDTVLLASFYESGPEGAPGQINGDGVATLQWGGEGVDRRLQDIFLDQSLEFATVESNSEKDYTISEQLDFDFERLLRDRTSQKSIQLPNFAVQIEEGSQRPPLKADVVAKSGKLNPLLIVSAVVLCALVVLSLIYIHYTSPKVRSKEVEEGEDEENNQRNNSQTLPLPSPSDEDASECECECEDNSNAFDHEEQRGTNQLRLSVIDENPTGVFSARSVLSRGF</sequence>
<organism evidence="4 5">
    <name type="scientific">Pseudo-nitzschia multistriata</name>
    <dbReference type="NCBI Taxonomy" id="183589"/>
    <lineage>
        <taxon>Eukaryota</taxon>
        <taxon>Sar</taxon>
        <taxon>Stramenopiles</taxon>
        <taxon>Ochrophyta</taxon>
        <taxon>Bacillariophyta</taxon>
        <taxon>Bacillariophyceae</taxon>
        <taxon>Bacillariophycidae</taxon>
        <taxon>Bacillariales</taxon>
        <taxon>Bacillariaceae</taxon>
        <taxon>Pseudo-nitzschia</taxon>
    </lineage>
</organism>
<keyword evidence="2" id="KW-1133">Transmembrane helix</keyword>
<evidence type="ECO:0000313" key="5">
    <source>
        <dbReference type="Proteomes" id="UP000291116"/>
    </source>
</evidence>
<feature type="transmembrane region" description="Helical" evidence="2">
    <location>
        <begin position="425"/>
        <end position="444"/>
    </location>
</feature>
<keyword evidence="5" id="KW-1185">Reference proteome</keyword>